<gene>
    <name evidence="2" type="ORF">ST44_12750</name>
</gene>
<dbReference type="RefSeq" id="WP_042520255.1">
    <property type="nucleotide sequence ID" value="NZ_JXQJ01000113.1"/>
</dbReference>
<feature type="region of interest" description="Disordered" evidence="1">
    <location>
        <begin position="248"/>
        <end position="267"/>
    </location>
</feature>
<proteinExistence type="predicted"/>
<reference evidence="2 3" key="1">
    <citation type="submission" date="2015-01" db="EMBL/GenBank/DDBJ databases">
        <title>Comparative genomics of non-oral Prevotella species.</title>
        <authorList>
            <person name="Accetto T."/>
            <person name="Nograsek B."/>
            <person name="Avgustin G."/>
        </authorList>
    </citation>
    <scope>NUCLEOTIDE SEQUENCE [LARGE SCALE GENOMIC DNA]</scope>
    <source>
        <strain evidence="2 3">P5-119</strain>
    </source>
</reference>
<dbReference type="STRING" id="1602171.ST44_12750"/>
<organism evidence="2 3">
    <name type="scientific">Prevotella pectinovora</name>
    <dbReference type="NCBI Taxonomy" id="1602169"/>
    <lineage>
        <taxon>Bacteria</taxon>
        <taxon>Pseudomonadati</taxon>
        <taxon>Bacteroidota</taxon>
        <taxon>Bacteroidia</taxon>
        <taxon>Bacteroidales</taxon>
        <taxon>Prevotellaceae</taxon>
        <taxon>Prevotella</taxon>
    </lineage>
</organism>
<evidence type="ECO:0000313" key="2">
    <source>
        <dbReference type="EMBL" id="KIP59848.1"/>
    </source>
</evidence>
<dbReference type="Pfam" id="PF18939">
    <property type="entry name" value="DUF5686"/>
    <property type="match status" value="2"/>
</dbReference>
<evidence type="ECO:0000313" key="3">
    <source>
        <dbReference type="Proteomes" id="UP000032046"/>
    </source>
</evidence>
<name>A0A0D0IX04_9BACT</name>
<dbReference type="AlphaFoldDB" id="A0A0D0IX04"/>
<evidence type="ECO:0000256" key="1">
    <source>
        <dbReference type="SAM" id="MobiDB-lite"/>
    </source>
</evidence>
<dbReference type="InterPro" id="IPR043741">
    <property type="entry name" value="DUF5686"/>
</dbReference>
<protein>
    <submittedName>
        <fullName evidence="2">Uncharacterized protein</fullName>
    </submittedName>
</protein>
<comment type="caution">
    <text evidence="2">The sequence shown here is derived from an EMBL/GenBank/DDBJ whole genome shotgun (WGS) entry which is preliminary data.</text>
</comment>
<keyword evidence="3" id="KW-1185">Reference proteome</keyword>
<dbReference type="Proteomes" id="UP000032046">
    <property type="component" value="Unassembled WGS sequence"/>
</dbReference>
<sequence>MFIVFCAAAGVLGRERKTDVDNLLLDRIFDKGDSLLQSRTDTSLYIYHNFRIDIKKRNFILKLLPSMYPIAKGRREYQGERLFRLIMSNRKIRDLQSVRSSGNVPRNKDVVSMMKILLRPRIYGATIFDSFLLSPFERTNRSFYRYKTEHNKTTGLMRVAFRPRFKNIQLVAGSANVDSAGCIHEVEFRGTIDVMKFRIRILMQKDHPPMPHSSNVRTQMRFMGNKVVSAYNVLYHLDPAAIDTLIARRTQNDPTPDSATTRRNRRESSLWKDLGSYLIDRLGGDFGGNMRGSFRMSPIINPLYLGYSSYKGVTYRIKLNGNLDFSPNARLGMGARLGYSFKLRQVYFNIPMRLTLGRRLTIETEYGTGNHIFNSEILTQLKHESYDSIRWENLRLDLFKDMYWRLRTSFLINPRLRLGAGFAYHRRTAVDPQDFAATGRKPKYYSFSPTLQLVWSPWLNRGPVLTYDYERGIKGVIRSDMNYERMEIDASWKIPVMKLRVLSMKMGYGIYTSRSKGAYFLDYRNFRYNSIPEGWNDDWTGEFQLLNKNWYNASKYYVNSNLTYESPLLLVSRIPFVGKFIEMERLYCNTLFTDKLHPYLECGYGLTNRLFSIGLFLGVSNKHFEGTGIRMSMELFRDW</sequence>
<dbReference type="EMBL" id="JXQK01000090">
    <property type="protein sequence ID" value="KIP59848.1"/>
    <property type="molecule type" value="Genomic_DNA"/>
</dbReference>
<feature type="compositionally biased region" description="Polar residues" evidence="1">
    <location>
        <begin position="252"/>
        <end position="261"/>
    </location>
</feature>
<accession>A0A0D0IX04</accession>